<organism evidence="2 3">
    <name type="scientific">Cupriavidus pauculus</name>
    <dbReference type="NCBI Taxonomy" id="82633"/>
    <lineage>
        <taxon>Bacteria</taxon>
        <taxon>Pseudomonadati</taxon>
        <taxon>Pseudomonadota</taxon>
        <taxon>Betaproteobacteria</taxon>
        <taxon>Burkholderiales</taxon>
        <taxon>Burkholderiaceae</taxon>
        <taxon>Cupriavidus</taxon>
    </lineage>
</organism>
<comment type="caution">
    <text evidence="2">The sequence shown here is derived from an EMBL/GenBank/DDBJ whole genome shotgun (WGS) entry which is preliminary data.</text>
</comment>
<dbReference type="RefSeq" id="WP_101683354.1">
    <property type="nucleotide sequence ID" value="NZ_PJRP01000010.1"/>
</dbReference>
<feature type="compositionally biased region" description="Low complexity" evidence="1">
    <location>
        <begin position="16"/>
        <end position="34"/>
    </location>
</feature>
<dbReference type="Gene3D" id="3.40.50.300">
    <property type="entry name" value="P-loop containing nucleotide triphosphate hydrolases"/>
    <property type="match status" value="1"/>
</dbReference>
<evidence type="ECO:0000313" key="3">
    <source>
        <dbReference type="Proteomes" id="UP000234341"/>
    </source>
</evidence>
<feature type="compositionally biased region" description="Low complexity" evidence="1">
    <location>
        <begin position="42"/>
        <end position="51"/>
    </location>
</feature>
<dbReference type="InterPro" id="IPR027417">
    <property type="entry name" value="P-loop_NTPase"/>
</dbReference>
<sequence length="456" mass="48767">MTGNIVPTVTTPPGYQASQEPSAQQSAQAAIGASNYPNTGHPAQTAPAAQQAPTANPALGLFWDSPPPSAVEKVAAVFTDAFIKKIAHEADRVTAFTLPPAISEEEWSHARLTPNCVVDKFLYEDVGIFVAPGGTGKTTLMLYEAIHIVLGLELFGHPVENAGPVVIFTAEDSRDMLVARLRTIASQMQLSQTEIEAIRQSVVIADVSGHGFKLTAVERDVVVPGKNVERFIRAASELHPAVVFIDPAVSFGVGESRVNDAEQGLIEAGRRIRNALKCAVMFIHHTGKQSARDKATDQYAGRGGSAFADGSRMVHVLKAMDAQEWLSITGDALAEGESALTLARPKISHAPPQPPIYIKRVGHLFTRFEPSGKSSSAIAAVADRVWQIIKDEVDAGRRPTGRSLEALDHGIAQKSLRNAIAWLKAEGRVEEVRPMTTGQRGGAHAYLRAIVAVTPA</sequence>
<protein>
    <submittedName>
        <fullName evidence="2">Uncharacterized protein</fullName>
    </submittedName>
</protein>
<gene>
    <name evidence="2" type="ORF">CYJ10_20845</name>
</gene>
<feature type="region of interest" description="Disordered" evidence="1">
    <location>
        <begin position="1"/>
        <end position="51"/>
    </location>
</feature>
<evidence type="ECO:0000256" key="1">
    <source>
        <dbReference type="SAM" id="MobiDB-lite"/>
    </source>
</evidence>
<reference evidence="2 3" key="1">
    <citation type="submission" date="2017-12" db="EMBL/GenBank/DDBJ databases">
        <title>Genome sequence of the active heterotrophic nitrifier-denitrifier, Cupriavidus pauculus UM1.</title>
        <authorList>
            <person name="Putonti C."/>
            <person name="Castignetti D."/>
        </authorList>
    </citation>
    <scope>NUCLEOTIDE SEQUENCE [LARGE SCALE GENOMIC DNA]</scope>
    <source>
        <strain evidence="2 3">UM1</strain>
    </source>
</reference>
<proteinExistence type="predicted"/>
<evidence type="ECO:0000313" key="2">
    <source>
        <dbReference type="EMBL" id="PLP98745.1"/>
    </source>
</evidence>
<dbReference type="SUPFAM" id="SSF52540">
    <property type="entry name" value="P-loop containing nucleoside triphosphate hydrolases"/>
    <property type="match status" value="1"/>
</dbReference>
<dbReference type="Pfam" id="PF13481">
    <property type="entry name" value="AAA_25"/>
    <property type="match status" value="1"/>
</dbReference>
<accession>A0A2N5C934</accession>
<dbReference type="Proteomes" id="UP000234341">
    <property type="component" value="Unassembled WGS sequence"/>
</dbReference>
<dbReference type="AlphaFoldDB" id="A0A2N5C934"/>
<dbReference type="OrthoDB" id="8477405at2"/>
<name>A0A2N5C934_9BURK</name>
<dbReference type="EMBL" id="PJRP01000010">
    <property type="protein sequence ID" value="PLP98745.1"/>
    <property type="molecule type" value="Genomic_DNA"/>
</dbReference>
<feature type="compositionally biased region" description="Polar residues" evidence="1">
    <location>
        <begin position="1"/>
        <end position="13"/>
    </location>
</feature>